<reference evidence="2 3" key="1">
    <citation type="submission" date="2016-10" db="EMBL/GenBank/DDBJ databases">
        <authorList>
            <person name="de Groot N.N."/>
        </authorList>
    </citation>
    <scope>NUCLEOTIDE SEQUENCE [LARGE SCALE GENOMIC DNA]</scope>
    <source>
        <strain evidence="2 3">DSM 12130</strain>
    </source>
</reference>
<keyword evidence="1" id="KW-0560">Oxidoreductase</keyword>
<dbReference type="EMBL" id="FNJI01000009">
    <property type="protein sequence ID" value="SDP05282.1"/>
    <property type="molecule type" value="Genomic_DNA"/>
</dbReference>
<evidence type="ECO:0000256" key="1">
    <source>
        <dbReference type="ARBA" id="ARBA00023002"/>
    </source>
</evidence>
<dbReference type="OrthoDB" id="573392at2"/>
<dbReference type="GO" id="GO:0051536">
    <property type="term" value="F:iron-sulfur cluster binding"/>
    <property type="evidence" value="ECO:0007669"/>
    <property type="project" value="InterPro"/>
</dbReference>
<dbReference type="Gene3D" id="3.10.20.440">
    <property type="entry name" value="2Fe-2S iron-sulphur cluster binding domain, sarcosine oxidase, alpha subunit, N-terminal domain"/>
    <property type="match status" value="1"/>
</dbReference>
<dbReference type="GO" id="GO:0016491">
    <property type="term" value="F:oxidoreductase activity"/>
    <property type="evidence" value="ECO:0007669"/>
    <property type="project" value="UniProtKB-KW"/>
</dbReference>
<dbReference type="AlphaFoldDB" id="A0A1H0PJI3"/>
<dbReference type="SUPFAM" id="SSF54292">
    <property type="entry name" value="2Fe-2S ferredoxin-like"/>
    <property type="match status" value="1"/>
</dbReference>
<sequence length="94" mass="10112">MKNGLQPTVTLTVDDKEVTVPTGISVAAAVLGHLHLGCTCVHPVDKTPRAPYCLMGVCFECMMEVNGEENVQTCLVSVEDGMVVKRQLKVPEAK</sequence>
<evidence type="ECO:0000313" key="3">
    <source>
        <dbReference type="Proteomes" id="UP000199073"/>
    </source>
</evidence>
<organism evidence="2 3">
    <name type="scientific">Desulforhopalus singaporensis</name>
    <dbReference type="NCBI Taxonomy" id="91360"/>
    <lineage>
        <taxon>Bacteria</taxon>
        <taxon>Pseudomonadati</taxon>
        <taxon>Thermodesulfobacteriota</taxon>
        <taxon>Desulfobulbia</taxon>
        <taxon>Desulfobulbales</taxon>
        <taxon>Desulfocapsaceae</taxon>
        <taxon>Desulforhopalus</taxon>
    </lineage>
</organism>
<dbReference type="RefSeq" id="WP_092221781.1">
    <property type="nucleotide sequence ID" value="NZ_FNJI01000009.1"/>
</dbReference>
<dbReference type="InterPro" id="IPR042204">
    <property type="entry name" value="2Fe-2S-bd_N"/>
</dbReference>
<evidence type="ECO:0000313" key="2">
    <source>
        <dbReference type="EMBL" id="SDP05282.1"/>
    </source>
</evidence>
<gene>
    <name evidence="2" type="ORF">SAMN05660330_01703</name>
</gene>
<accession>A0A1H0PJI3</accession>
<dbReference type="InterPro" id="IPR036010">
    <property type="entry name" value="2Fe-2S_ferredoxin-like_sf"/>
</dbReference>
<dbReference type="STRING" id="91360.SAMN05660330_01703"/>
<protein>
    <submittedName>
        <fullName evidence="2">2Fe-2S iron-sulfur cluster binding domain-containing protein</fullName>
    </submittedName>
</protein>
<proteinExistence type="predicted"/>
<dbReference type="Proteomes" id="UP000199073">
    <property type="component" value="Unassembled WGS sequence"/>
</dbReference>
<name>A0A1H0PJI3_9BACT</name>
<dbReference type="Pfam" id="PF13510">
    <property type="entry name" value="Fer2_4"/>
    <property type="match status" value="1"/>
</dbReference>
<keyword evidence="3" id="KW-1185">Reference proteome</keyword>